<dbReference type="GO" id="GO:0004619">
    <property type="term" value="F:phosphoglycerate mutase activity"/>
    <property type="evidence" value="ECO:0007669"/>
    <property type="project" value="UniProtKB-UniRule"/>
</dbReference>
<evidence type="ECO:0000256" key="5">
    <source>
        <dbReference type="ARBA" id="ARBA00023235"/>
    </source>
</evidence>
<dbReference type="InterPro" id="IPR029033">
    <property type="entry name" value="His_PPase_superfam"/>
</dbReference>
<feature type="binding site" evidence="6 8">
    <location>
        <begin position="21"/>
        <end position="22"/>
    </location>
    <ligand>
        <name>substrate</name>
    </ligand>
</feature>
<evidence type="ECO:0000256" key="8">
    <source>
        <dbReference type="PIRSR" id="PIRSR613078-2"/>
    </source>
</evidence>
<evidence type="ECO:0000313" key="12">
    <source>
        <dbReference type="EMBL" id="KAA3930044.1"/>
    </source>
</evidence>
<reference evidence="19" key="6">
    <citation type="submission" date="2022-10" db="EMBL/GenBank/DDBJ databases">
        <title>Human gut microbiome strain richness.</title>
        <authorList>
            <person name="Chen-Liaw A."/>
        </authorList>
    </citation>
    <scope>NUCLEOTIDE SEQUENCE</scope>
    <source>
        <strain evidence="20">BSD2780120875st1_E1_BSD2780120875_150330</strain>
        <strain evidence="19">F7_m1001271B151109d0_201107</strain>
        <strain evidence="21">RTP21484st1_H8_RTP21484_190118</strain>
    </source>
</reference>
<dbReference type="EMBL" id="VWLX01000001">
    <property type="protein sequence ID" value="KAA3809580.1"/>
    <property type="molecule type" value="Genomic_DNA"/>
</dbReference>
<dbReference type="GeneID" id="52035258"/>
<organism evidence="11 35">
    <name type="scientific">Bacteroides ovatus</name>
    <dbReference type="NCBI Taxonomy" id="28116"/>
    <lineage>
        <taxon>Bacteria</taxon>
        <taxon>Pseudomonadati</taxon>
        <taxon>Bacteroidota</taxon>
        <taxon>Bacteroidia</taxon>
        <taxon>Bacteroidales</taxon>
        <taxon>Bacteroidaceae</taxon>
        <taxon>Bacteroides</taxon>
    </lineage>
</organism>
<feature type="binding site" evidence="6 8">
    <location>
        <begin position="114"/>
        <end position="115"/>
    </location>
    <ligand>
        <name>substrate</name>
    </ligand>
</feature>
<evidence type="ECO:0000256" key="10">
    <source>
        <dbReference type="RuleBase" id="RU004512"/>
    </source>
</evidence>
<dbReference type="Proteomes" id="UP000286031">
    <property type="component" value="Unassembled WGS sequence"/>
</dbReference>
<dbReference type="EMBL" id="JAQNWR010000006">
    <property type="protein sequence ID" value="MDC2408284.1"/>
    <property type="molecule type" value="Genomic_DNA"/>
</dbReference>
<evidence type="ECO:0000313" key="16">
    <source>
        <dbReference type="EMBL" id="KAA4626252.1"/>
    </source>
</evidence>
<dbReference type="HAMAP" id="MF_01039">
    <property type="entry name" value="PGAM_GpmA"/>
    <property type="match status" value="1"/>
</dbReference>
<dbReference type="InterPro" id="IPR013078">
    <property type="entry name" value="His_Pase_superF_clade-1"/>
</dbReference>
<name>A0A139LCY5_BACOV</name>
<dbReference type="RefSeq" id="WP_004300826.1">
    <property type="nucleotide sequence ID" value="NZ_BAABYJ010000001.1"/>
</dbReference>
<comment type="catalytic activity">
    <reaction evidence="1 6 10">
        <text>(2R)-2-phosphoglycerate = (2R)-3-phosphoglycerate</text>
        <dbReference type="Rhea" id="RHEA:15901"/>
        <dbReference type="ChEBI" id="CHEBI:58272"/>
        <dbReference type="ChEBI" id="CHEBI:58289"/>
        <dbReference type="EC" id="5.4.2.11"/>
    </reaction>
</comment>
<evidence type="ECO:0000313" key="14">
    <source>
        <dbReference type="EMBL" id="KAA4104827.1"/>
    </source>
</evidence>
<evidence type="ECO:0000256" key="7">
    <source>
        <dbReference type="PIRSR" id="PIRSR613078-1"/>
    </source>
</evidence>
<dbReference type="EMBL" id="VWFC01000004">
    <property type="protein sequence ID" value="KAB1329453.1"/>
    <property type="molecule type" value="Genomic_DNA"/>
</dbReference>
<reference evidence="26 27" key="3">
    <citation type="submission" date="2018-08" db="EMBL/GenBank/DDBJ databases">
        <title>A genome reference for cultivated species of the human gut microbiota.</title>
        <authorList>
            <person name="Zou Y."/>
            <person name="Xue W."/>
            <person name="Luo G."/>
        </authorList>
    </citation>
    <scope>NUCLEOTIDE SEQUENCE [LARGE SCALE GENOMIC DNA]</scope>
    <source>
        <strain evidence="24 28">AF04-46</strain>
        <strain evidence="23 26">AF20-9LB</strain>
        <strain evidence="25 27">AM17-48</strain>
    </source>
</reference>
<dbReference type="EMBL" id="JAQNZF010000002">
    <property type="protein sequence ID" value="MDC2741052.1"/>
    <property type="molecule type" value="Genomic_DNA"/>
</dbReference>
<reference evidence="22" key="5">
    <citation type="submission" date="2019-07" db="EMBL/GenBank/DDBJ databases">
        <authorList>
            <person name="Ross B.D."/>
            <person name="Verster A.J."/>
            <person name="Radey M.C."/>
            <person name="Schmidtke D.T."/>
            <person name="Pope C.E."/>
            <person name="Hoffman L.R."/>
            <person name="Hajjar A."/>
            <person name="Peterson S.B."/>
            <person name="Borenstein E."/>
            <person name="Mougous J.D."/>
        </authorList>
    </citation>
    <scope>NUCLEOTIDE SEQUENCE</scope>
    <source>
        <strain evidence="22">3725 D1 iv</strain>
    </source>
</reference>
<dbReference type="FunFam" id="3.40.50.1240:FF:000003">
    <property type="entry name" value="2,3-bisphosphoglycerate-dependent phosphoglycerate mutase"/>
    <property type="match status" value="1"/>
</dbReference>
<evidence type="ECO:0000313" key="37">
    <source>
        <dbReference type="Proteomes" id="UP000478493"/>
    </source>
</evidence>
<evidence type="ECO:0000313" key="23">
    <source>
        <dbReference type="EMBL" id="RGS88111.1"/>
    </source>
</evidence>
<dbReference type="GO" id="GO:0006096">
    <property type="term" value="P:glycolytic process"/>
    <property type="evidence" value="ECO:0007669"/>
    <property type="project" value="UniProtKB-UniRule"/>
</dbReference>
<dbReference type="Proteomes" id="UP000478493">
    <property type="component" value="Unassembled WGS sequence"/>
</dbReference>
<evidence type="ECO:0000256" key="6">
    <source>
        <dbReference type="HAMAP-Rule" id="MF_01039"/>
    </source>
</evidence>
<evidence type="ECO:0000313" key="28">
    <source>
        <dbReference type="Proteomes" id="UP000286031"/>
    </source>
</evidence>
<dbReference type="EMBL" id="VWFP01000012">
    <property type="protein sequence ID" value="KAA4626252.1"/>
    <property type="molecule type" value="Genomic_DNA"/>
</dbReference>
<evidence type="ECO:0000313" key="20">
    <source>
        <dbReference type="EMBL" id="MDC2741052.1"/>
    </source>
</evidence>
<dbReference type="Proteomes" id="UP000323717">
    <property type="component" value="Unassembled WGS sequence"/>
</dbReference>
<dbReference type="SUPFAM" id="SSF53254">
    <property type="entry name" value="Phosphoglycerate mutase-like"/>
    <property type="match status" value="1"/>
</dbReference>
<reference evidence="30 31" key="4">
    <citation type="journal article" date="2019" name="Nat. Med.">
        <title>A library of human gut bacterial isolates paired with longitudinal multiomics data enables mechanistic microbiome research.</title>
        <authorList>
            <person name="Poyet M."/>
            <person name="Groussin M."/>
            <person name="Gibbons S.M."/>
            <person name="Avila-Pacheco J."/>
            <person name="Jiang X."/>
            <person name="Kearney S.M."/>
            <person name="Perrotta A.R."/>
            <person name="Berdy B."/>
            <person name="Zhao S."/>
            <person name="Lieberman T.D."/>
            <person name="Swanson P.K."/>
            <person name="Smith M."/>
            <person name="Roesemann S."/>
            <person name="Alexander J.E."/>
            <person name="Rich S.A."/>
            <person name="Livny J."/>
            <person name="Vlamakis H."/>
            <person name="Clish C."/>
            <person name="Bullock K."/>
            <person name="Deik A."/>
            <person name="Scott J."/>
            <person name="Pierce K.A."/>
            <person name="Xavier R.J."/>
            <person name="Alm E.J."/>
        </authorList>
    </citation>
    <scope>NUCLEOTIDE SEQUENCE [LARGE SCALE GENOMIC DNA]</scope>
    <source>
        <strain evidence="14 36">BIOML-A134</strain>
        <strain evidence="17 34">BIOML-A14</strain>
        <strain evidence="16 33">BIOML-A15</strain>
        <strain evidence="12 31">BIOML-A160</strain>
        <strain evidence="13 30">BIOML-A163</strain>
        <strain evidence="11 35">BIOML-A183</strain>
        <strain evidence="18 32">BIOML-A2</strain>
        <strain evidence="15 37">BIOML-A41</strain>
    </source>
</reference>
<dbReference type="AlphaFoldDB" id="A0A139LCY5"/>
<dbReference type="EMBL" id="VWLE01000145">
    <property type="protein sequence ID" value="KAA3951694.1"/>
    <property type="molecule type" value="Genomic_DNA"/>
</dbReference>
<dbReference type="InterPro" id="IPR005952">
    <property type="entry name" value="Phosphogly_mut1"/>
</dbReference>
<dbReference type="EMBL" id="VWGP01000009">
    <property type="protein sequence ID" value="KAA4535479.1"/>
    <property type="molecule type" value="Genomic_DNA"/>
</dbReference>
<feature type="binding site" evidence="6 8">
    <location>
        <begin position="87"/>
        <end position="90"/>
    </location>
    <ligand>
        <name>substrate</name>
    </ligand>
</feature>
<dbReference type="SMART" id="SM00855">
    <property type="entry name" value="PGAM"/>
    <property type="match status" value="1"/>
</dbReference>
<dbReference type="KEGG" id="boa:Bovatus_01714"/>
<evidence type="ECO:0000313" key="27">
    <source>
        <dbReference type="Proteomes" id="UP000283329"/>
    </source>
</evidence>
<comment type="similarity">
    <text evidence="2 6">Belongs to the phosphoglycerate mutase family. BPG-dependent PGAM subfamily.</text>
</comment>
<reference evidence="22" key="2">
    <citation type="journal article" date="2018" name="Nature">
        <title>Human gut bacteria contain acquired interbacterial defence systems.</title>
        <authorList>
            <person name="Ross B.D."/>
            <person name="Verster A.J."/>
            <person name="Radey M.C."/>
            <person name="Schmidtke D.T."/>
            <person name="Pope C.E."/>
            <person name="Hoffman L.R."/>
            <person name="Hajjar A."/>
            <person name="Peterson S.B."/>
            <person name="Borenstein E."/>
            <person name="Mougous J."/>
        </authorList>
    </citation>
    <scope>NUCLEOTIDE SEQUENCE</scope>
    <source>
        <strain evidence="22">3725 D1 iv</strain>
    </source>
</reference>
<dbReference type="PROSITE" id="PS00175">
    <property type="entry name" value="PG_MUTASE"/>
    <property type="match status" value="1"/>
</dbReference>
<dbReference type="EMBL" id="QRJR01000002">
    <property type="protein sequence ID" value="RHH52374.1"/>
    <property type="molecule type" value="Genomic_DNA"/>
</dbReference>
<evidence type="ECO:0000313" key="29">
    <source>
        <dbReference type="Proteomes" id="UP000318823"/>
    </source>
</evidence>
<dbReference type="NCBIfam" id="TIGR01258">
    <property type="entry name" value="pgm_1"/>
    <property type="match status" value="1"/>
</dbReference>
<evidence type="ECO:0000256" key="2">
    <source>
        <dbReference type="ARBA" id="ARBA00006717"/>
    </source>
</evidence>
<keyword evidence="5 6" id="KW-0413">Isomerase</keyword>
<dbReference type="PANTHER" id="PTHR11931">
    <property type="entry name" value="PHOSPHOGLYCERATE MUTASE"/>
    <property type="match status" value="1"/>
</dbReference>
<dbReference type="STRING" id="28116.Bovatus_01714"/>
<feature type="binding site" evidence="6 8">
    <location>
        <position position="98"/>
    </location>
    <ligand>
        <name>substrate</name>
    </ligand>
</feature>
<evidence type="ECO:0000313" key="31">
    <source>
        <dbReference type="Proteomes" id="UP000365824"/>
    </source>
</evidence>
<evidence type="ECO:0000313" key="36">
    <source>
        <dbReference type="Proteomes" id="UP000473905"/>
    </source>
</evidence>
<dbReference type="Proteomes" id="UP000460135">
    <property type="component" value="Unassembled WGS sequence"/>
</dbReference>
<dbReference type="Proteomes" id="UP001215078">
    <property type="component" value="Unassembled WGS sequence"/>
</dbReference>
<dbReference type="EMBL" id="VWKB01000001">
    <property type="protein sequence ID" value="KAA4104827.1"/>
    <property type="molecule type" value="Genomic_DNA"/>
</dbReference>
<feature type="active site" description="Proton donor/acceptor" evidence="6 7">
    <location>
        <position position="87"/>
    </location>
</feature>
<dbReference type="CDD" id="cd07067">
    <property type="entry name" value="HP_PGM_like"/>
    <property type="match status" value="1"/>
</dbReference>
<dbReference type="Proteomes" id="UP000375690">
    <property type="component" value="Unassembled WGS sequence"/>
</dbReference>
<evidence type="ECO:0000256" key="1">
    <source>
        <dbReference type="ARBA" id="ARBA00000380"/>
    </source>
</evidence>
<dbReference type="Gene3D" id="3.40.50.1240">
    <property type="entry name" value="Phosphoglycerate mutase-like"/>
    <property type="match status" value="1"/>
</dbReference>
<evidence type="ECO:0000313" key="34">
    <source>
        <dbReference type="Proteomes" id="UP000435985"/>
    </source>
</evidence>
<dbReference type="NCBIfam" id="NF010713">
    <property type="entry name" value="PRK14115.1"/>
    <property type="match status" value="1"/>
</dbReference>
<evidence type="ECO:0000256" key="9">
    <source>
        <dbReference type="PIRSR" id="PIRSR613078-3"/>
    </source>
</evidence>
<dbReference type="Proteomes" id="UP000473905">
    <property type="component" value="Unassembled WGS sequence"/>
</dbReference>
<protein>
    <recommendedName>
        <fullName evidence="6 10">2,3-bisphosphoglycerate-dependent phosphoglycerate mutase</fullName>
        <shortName evidence="6">BPG-dependent PGAM</shortName>
        <shortName evidence="6">PGAM</shortName>
        <shortName evidence="6">Phosphoglyceromutase</shortName>
        <shortName evidence="6">dPGM</shortName>
        <ecNumber evidence="6 10">5.4.2.11</ecNumber>
    </recommendedName>
</protein>
<dbReference type="GO" id="GO:0006094">
    <property type="term" value="P:gluconeogenesis"/>
    <property type="evidence" value="ECO:0007669"/>
    <property type="project" value="UniProtKB-UniRule"/>
</dbReference>
<evidence type="ECO:0000313" key="11">
    <source>
        <dbReference type="EMBL" id="KAA3809580.1"/>
    </source>
</evidence>
<feature type="binding site" evidence="6 8">
    <location>
        <position position="60"/>
    </location>
    <ligand>
        <name>substrate</name>
    </ligand>
</feature>
<evidence type="ECO:0000256" key="3">
    <source>
        <dbReference type="ARBA" id="ARBA00022432"/>
    </source>
</evidence>
<evidence type="ECO:0000313" key="15">
    <source>
        <dbReference type="EMBL" id="KAA4535479.1"/>
    </source>
</evidence>
<keyword evidence="4 6" id="KW-0324">Glycolysis</keyword>
<dbReference type="Proteomes" id="UP001214017">
    <property type="component" value="Unassembled WGS sequence"/>
</dbReference>
<dbReference type="PIRSF" id="PIRSF000709">
    <property type="entry name" value="6PFK_2-Ptase"/>
    <property type="match status" value="1"/>
</dbReference>
<feature type="binding site" evidence="6 8">
    <location>
        <begin position="8"/>
        <end position="15"/>
    </location>
    <ligand>
        <name>substrate</name>
    </ligand>
</feature>
<evidence type="ECO:0000256" key="4">
    <source>
        <dbReference type="ARBA" id="ARBA00023152"/>
    </source>
</evidence>
<dbReference type="Proteomes" id="UP000424805">
    <property type="component" value="Unassembled WGS sequence"/>
</dbReference>
<dbReference type="EMBL" id="CP041395">
    <property type="protein sequence ID" value="QDM09090.1"/>
    <property type="molecule type" value="Genomic_DNA"/>
</dbReference>
<reference evidence="29" key="1">
    <citation type="journal article" date="2018" name="J. Anim. Genet.">
        <title>Acquired interbacterial defense systems protect against interspecies antagonism in the human gut microbiome.</title>
        <authorList>
            <person name="Ross B.D."/>
            <person name="Verster A.J."/>
            <person name="Radey M.C."/>
            <person name="Schmidtke D.T."/>
            <person name="Pope C.E."/>
            <person name="Hoffman L.R."/>
            <person name="Hajjar A."/>
            <person name="Peterson S.B."/>
            <person name="Borenstein E."/>
            <person name="Mougous J."/>
        </authorList>
    </citation>
    <scope>NUCLEOTIDE SEQUENCE [LARGE SCALE GENOMIC DNA]</scope>
    <source>
        <strain evidence="29">3725 D1 iv</strain>
    </source>
</reference>
<evidence type="ECO:0000313" key="30">
    <source>
        <dbReference type="Proteomes" id="UP000323717"/>
    </source>
</evidence>
<dbReference type="EC" id="5.4.2.11" evidence="6 10"/>
<evidence type="ECO:0000313" key="32">
    <source>
        <dbReference type="Proteomes" id="UP000375690"/>
    </source>
</evidence>
<sequence length="248" mass="28774">MKKIVLLRHGESAWNKENRFTGWTDVDLTEKGVAEAEKAGETLKEYGFNFDKAYTSYLKRAVKTLNCVLDKMNLDWIPVEKSWRLNEKHYGELQGLNKAETAEKYGEEQVLVWRRSYDIAPHPLSESDLRNPRFDYRYHEVPDAELPRTESLKDTIERIMPYWESDIFPSLKTAHTLLVVAHGNSLRGIIKHLKNISDEDIVKLNLPTAVPYVFEFDENLNVANDYFLGNPEEIKKLMEAVANQGKKK</sequence>
<evidence type="ECO:0000313" key="19">
    <source>
        <dbReference type="EMBL" id="MDC2408284.1"/>
    </source>
</evidence>
<dbReference type="EMBL" id="VWFO01000028">
    <property type="protein sequence ID" value="KAA4662373.1"/>
    <property type="molecule type" value="Genomic_DNA"/>
</dbReference>
<comment type="function">
    <text evidence="6 10">Catalyzes the interconversion of 2-phosphoglycerate and 3-phosphoglycerate.</text>
</comment>
<proteinExistence type="inferred from homology"/>
<feature type="site" description="Transition state stabilizer" evidence="6 9">
    <location>
        <position position="182"/>
    </location>
</feature>
<dbReference type="EMBL" id="VWLB01000007">
    <property type="protein sequence ID" value="KAA3930044.1"/>
    <property type="molecule type" value="Genomic_DNA"/>
</dbReference>
<accession>A0A139LCY5</accession>
<comment type="pathway">
    <text evidence="6 10">Carbohydrate degradation; glycolysis; pyruvate from D-glyceraldehyde 3-phosphate: step 3/5.</text>
</comment>
<feature type="active site" description="Tele-phosphohistidine intermediate" evidence="6 7">
    <location>
        <position position="9"/>
    </location>
</feature>
<dbReference type="EMBL" id="QRVZ01000001">
    <property type="protein sequence ID" value="RGS88111.1"/>
    <property type="molecule type" value="Genomic_DNA"/>
</dbReference>
<dbReference type="EMBL" id="QSBI01000007">
    <property type="protein sequence ID" value="RGX11136.1"/>
    <property type="molecule type" value="Genomic_DNA"/>
</dbReference>
<keyword evidence="3 6" id="KW-0312">Gluconeogenesis</keyword>
<gene>
    <name evidence="6 11" type="primary">gpmA</name>
    <name evidence="25" type="ORF">DW206_04610</name>
    <name evidence="24" type="ORF">DWV35_07885</name>
    <name evidence="23" type="ORF">DWX70_00805</name>
    <name evidence="22" type="ORF">DYI28_10415</name>
    <name evidence="18" type="ORF">F3B53_05495</name>
    <name evidence="15" type="ORF">F3B85_14100</name>
    <name evidence="16" type="ORF">F3B90_13025</name>
    <name evidence="17" type="ORF">F3B98_19075</name>
    <name evidence="14" type="ORF">F3D66_01020</name>
    <name evidence="13" type="ORF">F3D71_11825</name>
    <name evidence="12" type="ORF">F3F25_06090</name>
    <name evidence="11" type="ORF">F3F51_01745</name>
    <name evidence="19" type="ORF">PO240_10415</name>
    <name evidence="20" type="ORF">PO382_02295</name>
    <name evidence="21" type="ORF">PQ628_13045</name>
</gene>
<dbReference type="Proteomes" id="UP000435985">
    <property type="component" value="Unassembled WGS sequence"/>
</dbReference>
<dbReference type="Pfam" id="PF00300">
    <property type="entry name" value="His_Phos_1"/>
    <property type="match status" value="2"/>
</dbReference>
<evidence type="ECO:0000313" key="25">
    <source>
        <dbReference type="EMBL" id="RHH52374.1"/>
    </source>
</evidence>
<dbReference type="Proteomes" id="UP000365824">
    <property type="component" value="Unassembled WGS sequence"/>
</dbReference>
<evidence type="ECO:0000313" key="33">
    <source>
        <dbReference type="Proteomes" id="UP000424805"/>
    </source>
</evidence>
<dbReference type="Proteomes" id="UP000266492">
    <property type="component" value="Unassembled WGS sequence"/>
</dbReference>
<evidence type="ECO:0000313" key="18">
    <source>
        <dbReference type="EMBL" id="KAB1329453.1"/>
    </source>
</evidence>
<dbReference type="UniPathway" id="UPA00109">
    <property type="reaction ID" value="UER00186"/>
</dbReference>
<dbReference type="Proteomes" id="UP000318823">
    <property type="component" value="Chromosome"/>
</dbReference>
<evidence type="ECO:0000313" key="22">
    <source>
        <dbReference type="EMBL" id="QDM09090.1"/>
    </source>
</evidence>
<evidence type="ECO:0000313" key="13">
    <source>
        <dbReference type="EMBL" id="KAA3951694.1"/>
    </source>
</evidence>
<dbReference type="Proteomes" id="UP000283329">
    <property type="component" value="Unassembled WGS sequence"/>
</dbReference>
<evidence type="ECO:0000313" key="26">
    <source>
        <dbReference type="Proteomes" id="UP000266492"/>
    </source>
</evidence>
<evidence type="ECO:0000313" key="21">
    <source>
        <dbReference type="EMBL" id="MDC7959137.1"/>
    </source>
</evidence>
<evidence type="ECO:0000313" key="35">
    <source>
        <dbReference type="Proteomes" id="UP000460135"/>
    </source>
</evidence>
<dbReference type="EMBL" id="JAQQPO010000014">
    <property type="protein sequence ID" value="MDC7959137.1"/>
    <property type="molecule type" value="Genomic_DNA"/>
</dbReference>
<evidence type="ECO:0000313" key="17">
    <source>
        <dbReference type="EMBL" id="KAA4662373.1"/>
    </source>
</evidence>
<dbReference type="InterPro" id="IPR001345">
    <property type="entry name" value="PG/BPGM_mutase_AS"/>
</dbReference>
<feature type="binding site" evidence="6 8">
    <location>
        <begin position="183"/>
        <end position="184"/>
    </location>
    <ligand>
        <name>substrate</name>
    </ligand>
</feature>
<dbReference type="Proteomes" id="UP001219389">
    <property type="component" value="Unassembled WGS sequence"/>
</dbReference>
<keyword evidence="36" id="KW-1185">Reference proteome</keyword>
<evidence type="ECO:0000313" key="24">
    <source>
        <dbReference type="EMBL" id="RGX11136.1"/>
    </source>
</evidence>